<dbReference type="PANTHER" id="PTHR33254:SF4">
    <property type="entry name" value="4-HYDROXY-4-METHYL-2-OXOGLUTARATE ALDOLASE 3-RELATED"/>
    <property type="match status" value="1"/>
</dbReference>
<dbReference type="GO" id="GO:0046872">
    <property type="term" value="F:metal ion binding"/>
    <property type="evidence" value="ECO:0007669"/>
    <property type="project" value="UniProtKB-KW"/>
</dbReference>
<dbReference type="GO" id="GO:0047443">
    <property type="term" value="F:4-hydroxy-4-methyl-2-oxoglutarate aldolase activity"/>
    <property type="evidence" value="ECO:0007669"/>
    <property type="project" value="TreeGrafter"/>
</dbReference>
<dbReference type="CDD" id="cd16841">
    <property type="entry name" value="RraA_family"/>
    <property type="match status" value="1"/>
</dbReference>
<dbReference type="AlphaFoldDB" id="A0AAD5XT44"/>
<dbReference type="SUPFAM" id="SSF89562">
    <property type="entry name" value="RraA-like"/>
    <property type="match status" value="1"/>
</dbReference>
<keyword evidence="1" id="KW-0479">Metal-binding</keyword>
<feature type="binding site" evidence="1">
    <location>
        <position position="73"/>
    </location>
    <ligand>
        <name>Mg(2+)</name>
        <dbReference type="ChEBI" id="CHEBI:18420"/>
    </ligand>
</feature>
<gene>
    <name evidence="2" type="ORF">HK099_008394</name>
</gene>
<sequence length="183" mass="20113">MDELISKNYSTGDISDALSKLGIESYIPDIVIKSPIQNCQNIKVVGFAHTRLLGTRAKKIGVKGVVIEGRLRDLKELWDMEFPAFATGNSTMGAAPFSRVSTVGEPITLAADTIAPVVVKEGDIIVGDIDGVVRIPKDKLDKVLKILQFLTLQDEKVLQHILKGETLKNSFEKFRKPLPTELL</sequence>
<dbReference type="GO" id="GO:0008948">
    <property type="term" value="F:oxaloacetate decarboxylase activity"/>
    <property type="evidence" value="ECO:0007669"/>
    <property type="project" value="TreeGrafter"/>
</dbReference>
<dbReference type="InterPro" id="IPR036704">
    <property type="entry name" value="RraA/RraA-like_sf"/>
</dbReference>
<dbReference type="PANTHER" id="PTHR33254">
    <property type="entry name" value="4-HYDROXY-4-METHYL-2-OXOGLUTARATE ALDOLASE 3-RELATED"/>
    <property type="match status" value="1"/>
</dbReference>
<reference evidence="2" key="1">
    <citation type="submission" date="2020-05" db="EMBL/GenBank/DDBJ databases">
        <title>Phylogenomic resolution of chytrid fungi.</title>
        <authorList>
            <person name="Stajich J.E."/>
            <person name="Amses K."/>
            <person name="Simmons R."/>
            <person name="Seto K."/>
            <person name="Myers J."/>
            <person name="Bonds A."/>
            <person name="Quandt C.A."/>
            <person name="Barry K."/>
            <person name="Liu P."/>
            <person name="Grigoriev I."/>
            <person name="Longcore J.E."/>
            <person name="James T.Y."/>
        </authorList>
    </citation>
    <scope>NUCLEOTIDE SEQUENCE</scope>
    <source>
        <strain evidence="2">JEL0476</strain>
    </source>
</reference>
<evidence type="ECO:0008006" key="4">
    <source>
        <dbReference type="Google" id="ProtNLM"/>
    </source>
</evidence>
<name>A0AAD5XT44_9FUNG</name>
<proteinExistence type="predicted"/>
<feature type="binding site" evidence="1">
    <location>
        <position position="72"/>
    </location>
    <ligand>
        <name>substrate</name>
    </ligand>
</feature>
<dbReference type="EMBL" id="JADGJW010000915">
    <property type="protein sequence ID" value="KAJ3209984.1"/>
    <property type="molecule type" value="Genomic_DNA"/>
</dbReference>
<accession>A0AAD5XT44</accession>
<evidence type="ECO:0000313" key="3">
    <source>
        <dbReference type="Proteomes" id="UP001211065"/>
    </source>
</evidence>
<dbReference type="Gene3D" id="3.50.30.40">
    <property type="entry name" value="Ribonuclease E inhibitor RraA/RraA-like"/>
    <property type="match status" value="1"/>
</dbReference>
<keyword evidence="1" id="KW-0460">Magnesium</keyword>
<evidence type="ECO:0000256" key="1">
    <source>
        <dbReference type="PIRSR" id="PIRSR605493-1"/>
    </source>
</evidence>
<dbReference type="Proteomes" id="UP001211065">
    <property type="component" value="Unassembled WGS sequence"/>
</dbReference>
<evidence type="ECO:0000313" key="2">
    <source>
        <dbReference type="EMBL" id="KAJ3209984.1"/>
    </source>
</evidence>
<keyword evidence="3" id="KW-1185">Reference proteome</keyword>
<comment type="cofactor">
    <cofactor evidence="1">
        <name>Mg(2+)</name>
        <dbReference type="ChEBI" id="CHEBI:18420"/>
    </cofactor>
</comment>
<comment type="caution">
    <text evidence="2">The sequence shown here is derived from an EMBL/GenBank/DDBJ whole genome shotgun (WGS) entry which is preliminary data.</text>
</comment>
<protein>
    <recommendedName>
        <fullName evidence="4">Demethylmenaquinone methyltransferase</fullName>
    </recommendedName>
</protein>
<dbReference type="Pfam" id="PF03737">
    <property type="entry name" value="RraA-like"/>
    <property type="match status" value="1"/>
</dbReference>
<dbReference type="InterPro" id="IPR005493">
    <property type="entry name" value="RraA/RraA-like"/>
</dbReference>
<organism evidence="2 3">
    <name type="scientific">Clydaea vesicula</name>
    <dbReference type="NCBI Taxonomy" id="447962"/>
    <lineage>
        <taxon>Eukaryota</taxon>
        <taxon>Fungi</taxon>
        <taxon>Fungi incertae sedis</taxon>
        <taxon>Chytridiomycota</taxon>
        <taxon>Chytridiomycota incertae sedis</taxon>
        <taxon>Chytridiomycetes</taxon>
        <taxon>Lobulomycetales</taxon>
        <taxon>Lobulomycetaceae</taxon>
        <taxon>Clydaea</taxon>
    </lineage>
</organism>